<dbReference type="GO" id="GO:0016757">
    <property type="term" value="F:glycosyltransferase activity"/>
    <property type="evidence" value="ECO:0007669"/>
    <property type="project" value="UniProtKB-KW"/>
</dbReference>
<evidence type="ECO:0000256" key="4">
    <source>
        <dbReference type="ARBA" id="ARBA00022692"/>
    </source>
</evidence>
<dbReference type="Proteomes" id="UP000198824">
    <property type="component" value="Unassembled WGS sequence"/>
</dbReference>
<sequence>MTELIWLTDALARELLLFAAAGLLIGGVDDLAVDLIFFARRGWKQIRVNWPGRRAHVGTLTLPDVAPHIAIFVGAWDEAGVIGKMVKHARRRWGDADYRLYIGVYPNDYATLWELHADFALDPKVRIVHGDRNGPTSKSEALNRCYAAMLEEEARGGPVASIVAIHDAEDQVHRDELTVFSALVGRFDIVQLPVLPLSGASWVSRHYADEFGESHTKTLLVRELVGAGVPLAGTGCALSRAALDEMARLHGGSPFDEGSVTEDYELGLRMGDLGARAAFVRMLVRPEDRKHRNEDNFVAVRAHFPATFGEAVRQKARWIDGIAFAGWDRLGWAGGPAEAWMRLRDRRAPLAALVLTAGYAGALMGLLATLLRLAAGEPAIMLWRPDALGIALTLLLGWRVGMRVLFVSRIYGAKEGLWSMPRLVVANFVLIASSWRALRRYLSPHPPQWDKTAHVFPATLPAE</sequence>
<accession>A0A1I6LRK5</accession>
<proteinExistence type="predicted"/>
<dbReference type="SUPFAM" id="SSF53448">
    <property type="entry name" value="Nucleotide-diphospho-sugar transferases"/>
    <property type="match status" value="1"/>
</dbReference>
<dbReference type="NCBIfam" id="NF011307">
    <property type="entry name" value="PRK14716.1-5"/>
    <property type="match status" value="1"/>
</dbReference>
<evidence type="ECO:0000313" key="10">
    <source>
        <dbReference type="Proteomes" id="UP000198824"/>
    </source>
</evidence>
<keyword evidence="3" id="KW-0808">Transferase</keyword>
<feature type="domain" description="Glycosyltransferase 2-like" evidence="8">
    <location>
        <begin position="162"/>
        <end position="369"/>
    </location>
</feature>
<dbReference type="OrthoDB" id="5294733at2"/>
<evidence type="ECO:0000256" key="1">
    <source>
        <dbReference type="ARBA" id="ARBA00004141"/>
    </source>
</evidence>
<dbReference type="InterPro" id="IPR001173">
    <property type="entry name" value="Glyco_trans_2-like"/>
</dbReference>
<dbReference type="Pfam" id="PF13632">
    <property type="entry name" value="Glyco_trans_2_3"/>
    <property type="match status" value="1"/>
</dbReference>
<dbReference type="AlphaFoldDB" id="A0A1I6LRK5"/>
<dbReference type="PANTHER" id="PTHR43867">
    <property type="entry name" value="CELLULOSE SYNTHASE CATALYTIC SUBUNIT A [UDP-FORMING]"/>
    <property type="match status" value="1"/>
</dbReference>
<keyword evidence="5 7" id="KW-1133">Transmembrane helix</keyword>
<dbReference type="GO" id="GO:0016020">
    <property type="term" value="C:membrane"/>
    <property type="evidence" value="ECO:0007669"/>
    <property type="project" value="UniProtKB-SubCell"/>
</dbReference>
<feature type="transmembrane region" description="Helical" evidence="7">
    <location>
        <begin position="350"/>
        <end position="375"/>
    </location>
</feature>
<keyword evidence="6 7" id="KW-0472">Membrane</keyword>
<comment type="subcellular location">
    <subcellularLocation>
        <location evidence="1">Membrane</location>
        <topology evidence="1">Multi-pass membrane protein</topology>
    </subcellularLocation>
</comment>
<reference evidence="9 10" key="1">
    <citation type="submission" date="2016-10" db="EMBL/GenBank/DDBJ databases">
        <authorList>
            <person name="de Groot N.N."/>
        </authorList>
    </citation>
    <scope>NUCLEOTIDE SEQUENCE [LARGE SCALE GENOMIC DNA]</scope>
    <source>
        <strain evidence="9 10">S5-249</strain>
    </source>
</reference>
<evidence type="ECO:0000256" key="2">
    <source>
        <dbReference type="ARBA" id="ARBA00022676"/>
    </source>
</evidence>
<evidence type="ECO:0000256" key="5">
    <source>
        <dbReference type="ARBA" id="ARBA00022989"/>
    </source>
</evidence>
<dbReference type="EMBL" id="FOZG01000002">
    <property type="protein sequence ID" value="SFS06063.1"/>
    <property type="molecule type" value="Genomic_DNA"/>
</dbReference>
<keyword evidence="2" id="KW-0328">Glycosyltransferase</keyword>
<evidence type="ECO:0000256" key="6">
    <source>
        <dbReference type="ARBA" id="ARBA00023136"/>
    </source>
</evidence>
<keyword evidence="10" id="KW-1185">Reference proteome</keyword>
<gene>
    <name evidence="9" type="ORF">SAMN05192580_3174</name>
</gene>
<dbReference type="InterPro" id="IPR029044">
    <property type="entry name" value="Nucleotide-diphossugar_trans"/>
</dbReference>
<organism evidence="9 10">
    <name type="scientific">Sphingomonas jatrophae</name>
    <dbReference type="NCBI Taxonomy" id="1166337"/>
    <lineage>
        <taxon>Bacteria</taxon>
        <taxon>Pseudomonadati</taxon>
        <taxon>Pseudomonadota</taxon>
        <taxon>Alphaproteobacteria</taxon>
        <taxon>Sphingomonadales</taxon>
        <taxon>Sphingomonadaceae</taxon>
        <taxon>Sphingomonas</taxon>
    </lineage>
</organism>
<feature type="transmembrane region" description="Helical" evidence="7">
    <location>
        <begin position="387"/>
        <end position="408"/>
    </location>
</feature>
<evidence type="ECO:0000256" key="7">
    <source>
        <dbReference type="SAM" id="Phobius"/>
    </source>
</evidence>
<protein>
    <submittedName>
        <fullName evidence="9">Adsorption protein B</fullName>
    </submittedName>
</protein>
<evidence type="ECO:0000313" key="9">
    <source>
        <dbReference type="EMBL" id="SFS06063.1"/>
    </source>
</evidence>
<name>A0A1I6LRK5_9SPHN</name>
<evidence type="ECO:0000256" key="3">
    <source>
        <dbReference type="ARBA" id="ARBA00022679"/>
    </source>
</evidence>
<dbReference type="RefSeq" id="WP_093315937.1">
    <property type="nucleotide sequence ID" value="NZ_FOZG01000002.1"/>
</dbReference>
<dbReference type="InterPro" id="IPR050321">
    <property type="entry name" value="Glycosyltr_2/OpgH_subfam"/>
</dbReference>
<evidence type="ECO:0000259" key="8">
    <source>
        <dbReference type="Pfam" id="PF13632"/>
    </source>
</evidence>
<dbReference type="Gene3D" id="3.90.550.10">
    <property type="entry name" value="Spore Coat Polysaccharide Biosynthesis Protein SpsA, Chain A"/>
    <property type="match status" value="1"/>
</dbReference>
<feature type="transmembrane region" description="Helical" evidence="7">
    <location>
        <begin position="15"/>
        <end position="37"/>
    </location>
</feature>
<dbReference type="STRING" id="1166337.SAMN05192580_3174"/>
<keyword evidence="4 7" id="KW-0812">Transmembrane</keyword>
<dbReference type="PANTHER" id="PTHR43867:SF2">
    <property type="entry name" value="CELLULOSE SYNTHASE CATALYTIC SUBUNIT A [UDP-FORMING]"/>
    <property type="match status" value="1"/>
</dbReference>